<dbReference type="eggNOG" id="ENOG502SD76">
    <property type="taxonomic scope" value="Eukaryota"/>
</dbReference>
<evidence type="ECO:0000313" key="1">
    <source>
        <dbReference type="EMBL" id="EEP78995.1"/>
    </source>
</evidence>
<dbReference type="EMBL" id="CH476616">
    <property type="protein sequence ID" value="EEP78995.1"/>
    <property type="molecule type" value="Genomic_DNA"/>
</dbReference>
<dbReference type="OrthoDB" id="5405126at2759"/>
<dbReference type="RefSeq" id="XP_002544324.1">
    <property type="nucleotide sequence ID" value="XM_002544278.1"/>
</dbReference>
<proteinExistence type="predicted"/>
<gene>
    <name evidence="1" type="ORF">UREG_03841</name>
</gene>
<dbReference type="AlphaFoldDB" id="C4JLY3"/>
<evidence type="ECO:0000313" key="2">
    <source>
        <dbReference type="Proteomes" id="UP000002058"/>
    </source>
</evidence>
<dbReference type="InParanoid" id="C4JLY3"/>
<dbReference type="HOGENOM" id="CLU_047846_0_0_1"/>
<name>C4JLY3_UNCRE</name>
<keyword evidence="2" id="KW-1185">Reference proteome</keyword>
<dbReference type="KEGG" id="ure:UREG_03841"/>
<dbReference type="VEuPathDB" id="FungiDB:UREG_03841"/>
<organism evidence="1 2">
    <name type="scientific">Uncinocarpus reesii (strain UAMH 1704)</name>
    <dbReference type="NCBI Taxonomy" id="336963"/>
    <lineage>
        <taxon>Eukaryota</taxon>
        <taxon>Fungi</taxon>
        <taxon>Dikarya</taxon>
        <taxon>Ascomycota</taxon>
        <taxon>Pezizomycotina</taxon>
        <taxon>Eurotiomycetes</taxon>
        <taxon>Eurotiomycetidae</taxon>
        <taxon>Onygenales</taxon>
        <taxon>Onygenaceae</taxon>
        <taxon>Uncinocarpus</taxon>
    </lineage>
</organism>
<protein>
    <submittedName>
        <fullName evidence="1">Uncharacterized protein</fullName>
    </submittedName>
</protein>
<accession>C4JLY3</accession>
<dbReference type="GeneID" id="8441438"/>
<dbReference type="OMA" id="ENVPIYN"/>
<reference evidence="2" key="1">
    <citation type="journal article" date="2009" name="Genome Res.">
        <title>Comparative genomic analyses of the human fungal pathogens Coccidioides and their relatives.</title>
        <authorList>
            <person name="Sharpton T.J."/>
            <person name="Stajich J.E."/>
            <person name="Rounsley S.D."/>
            <person name="Gardner M.J."/>
            <person name="Wortman J.R."/>
            <person name="Jordar V.S."/>
            <person name="Maiti R."/>
            <person name="Kodira C.D."/>
            <person name="Neafsey D.E."/>
            <person name="Zeng Q."/>
            <person name="Hung C.-Y."/>
            <person name="McMahan C."/>
            <person name="Muszewska A."/>
            <person name="Grynberg M."/>
            <person name="Mandel M.A."/>
            <person name="Kellner E.M."/>
            <person name="Barker B.M."/>
            <person name="Galgiani J.N."/>
            <person name="Orbach M.J."/>
            <person name="Kirkland T.N."/>
            <person name="Cole G.T."/>
            <person name="Henn M.R."/>
            <person name="Birren B.W."/>
            <person name="Taylor J.W."/>
        </authorList>
    </citation>
    <scope>NUCLEOTIDE SEQUENCE [LARGE SCALE GENOMIC DNA]</scope>
    <source>
        <strain evidence="2">UAMH 1704</strain>
    </source>
</reference>
<dbReference type="Proteomes" id="UP000002058">
    <property type="component" value="Unassembled WGS sequence"/>
</dbReference>
<sequence>MAQGGMGRVPALLARCASQTSRISRSNRYFSSTSPYSKEFLAAFKPSSSPELDALLTNFRQNLLIPLSLSSRHRRLIYRDRFAEQIKDNPISVNVGGEEEESYRLRHMTLTDHPGDKELRQMVSLMKTHNDWLNMIPFLIGLQNANRPLSTKRLAWVVRKAGLAGQAGVMLEAAKQWRRTGVTLNDPAIATALFLAIRYNAQQVDFKGEEAQKALRQARTAAELLDAPEHTATDPKRDAKRLPGIIAILLELSAAEALNSGEGKDVRGEVRAYAQRVISTWPLGDFDIPAERHAAQFKLFELVPIWHGMSLALQVEEVKTNAELSEGLKSCMSELGKTIDTIVENVTKESGDAKREGVELAKRLCHR</sequence>